<feature type="transmembrane region" description="Helical" evidence="10">
    <location>
        <begin position="203"/>
        <end position="224"/>
    </location>
</feature>
<keyword evidence="5 10" id="KW-1133">Transmembrane helix</keyword>
<feature type="transmembrane region" description="Helical" evidence="10">
    <location>
        <begin position="284"/>
        <end position="304"/>
    </location>
</feature>
<dbReference type="Proteomes" id="UP000328092">
    <property type="component" value="Unassembled WGS sequence"/>
</dbReference>
<feature type="domain" description="Cation/H+ exchanger transmembrane" evidence="11">
    <location>
        <begin position="33"/>
        <end position="423"/>
    </location>
</feature>
<evidence type="ECO:0000256" key="7">
    <source>
        <dbReference type="ARBA" id="ARBA00023065"/>
    </source>
</evidence>
<keyword evidence="8 10" id="KW-0472">Membrane</keyword>
<evidence type="ECO:0000256" key="10">
    <source>
        <dbReference type="SAM" id="Phobius"/>
    </source>
</evidence>
<dbReference type="GO" id="GO:0015385">
    <property type="term" value="F:sodium:proton antiporter activity"/>
    <property type="evidence" value="ECO:0007669"/>
    <property type="project" value="InterPro"/>
</dbReference>
<evidence type="ECO:0000259" key="11">
    <source>
        <dbReference type="Pfam" id="PF00999"/>
    </source>
</evidence>
<evidence type="ECO:0000256" key="3">
    <source>
        <dbReference type="ARBA" id="ARBA00022475"/>
    </source>
</evidence>
<dbReference type="GO" id="GO:0015386">
    <property type="term" value="F:potassium:proton antiporter activity"/>
    <property type="evidence" value="ECO:0007669"/>
    <property type="project" value="TreeGrafter"/>
</dbReference>
<keyword evidence="2" id="KW-0813">Transport</keyword>
<feature type="transmembrane region" description="Helical" evidence="10">
    <location>
        <begin position="75"/>
        <end position="94"/>
    </location>
</feature>
<evidence type="ECO:0000256" key="9">
    <source>
        <dbReference type="ARBA" id="ARBA00023201"/>
    </source>
</evidence>
<dbReference type="GO" id="GO:0098719">
    <property type="term" value="P:sodium ion import across plasma membrane"/>
    <property type="evidence" value="ECO:0007669"/>
    <property type="project" value="TreeGrafter"/>
</dbReference>
<organism evidence="12 13">
    <name type="scientific">Bradyrhizobium ivorense</name>
    <dbReference type="NCBI Taxonomy" id="2511166"/>
    <lineage>
        <taxon>Bacteria</taxon>
        <taxon>Pseudomonadati</taxon>
        <taxon>Pseudomonadota</taxon>
        <taxon>Alphaproteobacteria</taxon>
        <taxon>Hyphomicrobiales</taxon>
        <taxon>Nitrobacteraceae</taxon>
        <taxon>Bradyrhizobium</taxon>
    </lineage>
</organism>
<comment type="subcellular location">
    <subcellularLocation>
        <location evidence="1">Cell membrane</location>
        <topology evidence="1">Multi-pass membrane protein</topology>
    </subcellularLocation>
</comment>
<accession>A0A508TGE8</accession>
<comment type="caution">
    <text evidence="12">The sequence shown here is derived from an EMBL/GenBank/DDBJ whole genome shotgun (WGS) entry which is preliminary data.</text>
</comment>
<gene>
    <name evidence="12" type="primary">nhaK_1</name>
    <name evidence="12" type="ORF">CI1B_48430</name>
</gene>
<evidence type="ECO:0000256" key="8">
    <source>
        <dbReference type="ARBA" id="ARBA00023136"/>
    </source>
</evidence>
<keyword evidence="13" id="KW-1185">Reference proteome</keyword>
<dbReference type="InterPro" id="IPR006153">
    <property type="entry name" value="Cation/H_exchanger_TM"/>
</dbReference>
<dbReference type="Gene3D" id="6.10.140.1330">
    <property type="match status" value="1"/>
</dbReference>
<evidence type="ECO:0000313" key="13">
    <source>
        <dbReference type="Proteomes" id="UP000328092"/>
    </source>
</evidence>
<dbReference type="GO" id="GO:0005886">
    <property type="term" value="C:plasma membrane"/>
    <property type="evidence" value="ECO:0007669"/>
    <property type="project" value="UniProtKB-SubCell"/>
</dbReference>
<dbReference type="PANTHER" id="PTHR10110:SF86">
    <property type="entry name" value="SODIUM_HYDROGEN EXCHANGER 7"/>
    <property type="match status" value="1"/>
</dbReference>
<name>A0A508TGE8_9BRAD</name>
<feature type="transmembrane region" description="Helical" evidence="10">
    <location>
        <begin position="324"/>
        <end position="350"/>
    </location>
</feature>
<feature type="transmembrane region" description="Helical" evidence="10">
    <location>
        <begin position="399"/>
        <end position="419"/>
    </location>
</feature>
<evidence type="ECO:0000256" key="5">
    <source>
        <dbReference type="ARBA" id="ARBA00022989"/>
    </source>
</evidence>
<dbReference type="EMBL" id="CAADFC020000016">
    <property type="protein sequence ID" value="VIO73238.1"/>
    <property type="molecule type" value="Genomic_DNA"/>
</dbReference>
<protein>
    <submittedName>
        <fullName evidence="12">Sodium, potassium, lithium and rubidium/H(+) antiporter</fullName>
    </submittedName>
</protein>
<keyword evidence="4 10" id="KW-0812">Transmembrane</keyword>
<evidence type="ECO:0000256" key="1">
    <source>
        <dbReference type="ARBA" id="ARBA00004651"/>
    </source>
</evidence>
<dbReference type="Pfam" id="PF00999">
    <property type="entry name" value="Na_H_Exchanger"/>
    <property type="match status" value="1"/>
</dbReference>
<feature type="transmembrane region" description="Helical" evidence="10">
    <location>
        <begin position="101"/>
        <end position="126"/>
    </location>
</feature>
<keyword evidence="7" id="KW-0406">Ion transport</keyword>
<dbReference type="InterPro" id="IPR018422">
    <property type="entry name" value="Cation/H_exchanger_CPA1"/>
</dbReference>
<evidence type="ECO:0000256" key="2">
    <source>
        <dbReference type="ARBA" id="ARBA00022448"/>
    </source>
</evidence>
<dbReference type="GO" id="GO:0051453">
    <property type="term" value="P:regulation of intracellular pH"/>
    <property type="evidence" value="ECO:0007669"/>
    <property type="project" value="TreeGrafter"/>
</dbReference>
<evidence type="ECO:0000256" key="6">
    <source>
        <dbReference type="ARBA" id="ARBA00023053"/>
    </source>
</evidence>
<reference evidence="12" key="1">
    <citation type="submission" date="2019-02" db="EMBL/GenBank/DDBJ databases">
        <authorList>
            <person name="Pothier F.J."/>
        </authorList>
    </citation>
    <scope>NUCLEOTIDE SEQUENCE</scope>
    <source>
        <strain evidence="12">CI-1B</strain>
    </source>
</reference>
<dbReference type="AlphaFoldDB" id="A0A508TGE8"/>
<feature type="transmembrane region" description="Helical" evidence="10">
    <location>
        <begin position="20"/>
        <end position="42"/>
    </location>
</feature>
<sequence>MPQNHTLDYTSIATIGARGFGLLTFEWIIGLLLAAVALSALARRLKVPYPTFLAIGGMLLAFLPSGPSWALEPKLALALFVAPVLLDAAFDTSLRDLRNNWLPVTTLVVVAVGITTVGVAVVARWLRPDMPWPVAIALGAIVAPPDAAAATAILRQVKLPYRIQKILEGESLLNDASALLIYRVAVGLVVAEHMKVREFVPSLAVALAGSLAAGYIFAQIWMMITRRITEAPSAIITQFGGTFMVWIVAEHVGLSGILTIIAYAITIARAAPASTSARLRVSSYTVWETVVFVLNVLAFMLIGMQLGPIWSGLDDEVRFKYCSFAAIILAVVIFIRIAWVMSYGAFLRVLKSHDLLPSYVVAAVPSSRRSIVVSWCGMRGIVTLAAAFALPEYFPYRDLILLTAFAVVLGSLVIQGLTLRPLILALKFDDDDPVAREAAHARGIAIRAALDEIDADPSEEAEILRLEYRAVLLRAENEPDGGVASGELPADPLRRRAIAAARRALLNLRHNEAIGDDAFHLVEEELDRAELSAEA</sequence>
<evidence type="ECO:0000256" key="4">
    <source>
        <dbReference type="ARBA" id="ARBA00022692"/>
    </source>
</evidence>
<feature type="transmembrane region" description="Helical" evidence="10">
    <location>
        <begin position="371"/>
        <end position="393"/>
    </location>
</feature>
<keyword evidence="6" id="KW-0915">Sodium</keyword>
<evidence type="ECO:0000313" key="12">
    <source>
        <dbReference type="EMBL" id="VIO73238.1"/>
    </source>
</evidence>
<feature type="transmembrane region" description="Helical" evidence="10">
    <location>
        <begin position="132"/>
        <end position="152"/>
    </location>
</feature>
<feature type="transmembrane region" description="Helical" evidence="10">
    <location>
        <begin position="254"/>
        <end position="272"/>
    </location>
</feature>
<feature type="transmembrane region" description="Helical" evidence="10">
    <location>
        <begin position="49"/>
        <end position="69"/>
    </location>
</feature>
<keyword evidence="3" id="KW-1003">Cell membrane</keyword>
<proteinExistence type="predicted"/>
<keyword evidence="9" id="KW-0739">Sodium transport</keyword>
<dbReference type="PANTHER" id="PTHR10110">
    <property type="entry name" value="SODIUM/HYDROGEN EXCHANGER"/>
    <property type="match status" value="1"/>
</dbReference>